<reference evidence="3" key="2">
    <citation type="submission" date="2021-01" db="EMBL/GenBank/DDBJ databases">
        <authorList>
            <person name="Schikora-Tamarit M.A."/>
        </authorList>
    </citation>
    <scope>NUCLEOTIDE SEQUENCE</scope>
    <source>
        <strain evidence="3">CBS6341</strain>
    </source>
</reference>
<feature type="chain" id="PRO_5040299459" evidence="2">
    <location>
        <begin position="17"/>
        <end position="147"/>
    </location>
</feature>
<sequence length="147" mass="14870">MLQVLLLLSNSADANTASATSIIIRFNVAFIIGSTVGTAIIIGYTASTSAVFISGFATAVGVIHSSTVDIDAIAIRFDISTAVIAIHPSINSTAAIHSFAVAIAIVQTAIAVGAIVLHYAAVAAVTSIATIITGAIQLLLLLLLLLL</sequence>
<proteinExistence type="predicted"/>
<accession>A0A9P8TDU2</accession>
<dbReference type="AlphaFoldDB" id="A0A9P8TDU2"/>
<dbReference type="EMBL" id="JAEUBF010000791">
    <property type="protein sequence ID" value="KAH3674900.1"/>
    <property type="molecule type" value="Genomic_DNA"/>
</dbReference>
<keyword evidence="2" id="KW-0732">Signal</keyword>
<keyword evidence="4" id="KW-1185">Reference proteome</keyword>
<keyword evidence="1" id="KW-0472">Membrane</keyword>
<evidence type="ECO:0000256" key="1">
    <source>
        <dbReference type="SAM" id="Phobius"/>
    </source>
</evidence>
<evidence type="ECO:0000313" key="3">
    <source>
        <dbReference type="EMBL" id="KAH3674900.1"/>
    </source>
</evidence>
<feature type="transmembrane region" description="Helical" evidence="1">
    <location>
        <begin position="127"/>
        <end position="146"/>
    </location>
</feature>
<organism evidence="3 4">
    <name type="scientific">Wickerhamomyces mucosus</name>
    <dbReference type="NCBI Taxonomy" id="1378264"/>
    <lineage>
        <taxon>Eukaryota</taxon>
        <taxon>Fungi</taxon>
        <taxon>Dikarya</taxon>
        <taxon>Ascomycota</taxon>
        <taxon>Saccharomycotina</taxon>
        <taxon>Saccharomycetes</taxon>
        <taxon>Phaffomycetales</taxon>
        <taxon>Wickerhamomycetaceae</taxon>
        <taxon>Wickerhamomyces</taxon>
    </lineage>
</organism>
<comment type="caution">
    <text evidence="3">The sequence shown here is derived from an EMBL/GenBank/DDBJ whole genome shotgun (WGS) entry which is preliminary data.</text>
</comment>
<evidence type="ECO:0000313" key="4">
    <source>
        <dbReference type="Proteomes" id="UP000769528"/>
    </source>
</evidence>
<feature type="signal peptide" evidence="2">
    <location>
        <begin position="1"/>
        <end position="16"/>
    </location>
</feature>
<dbReference type="Proteomes" id="UP000769528">
    <property type="component" value="Unassembled WGS sequence"/>
</dbReference>
<name>A0A9P8TDU2_9ASCO</name>
<reference evidence="3" key="1">
    <citation type="journal article" date="2021" name="Open Biol.">
        <title>Shared evolutionary footprints suggest mitochondrial oxidative damage underlies multiple complex I losses in fungi.</title>
        <authorList>
            <person name="Schikora-Tamarit M.A."/>
            <person name="Marcet-Houben M."/>
            <person name="Nosek J."/>
            <person name="Gabaldon T."/>
        </authorList>
    </citation>
    <scope>NUCLEOTIDE SEQUENCE</scope>
    <source>
        <strain evidence="3">CBS6341</strain>
    </source>
</reference>
<feature type="transmembrane region" description="Helical" evidence="1">
    <location>
        <begin position="99"/>
        <end position="121"/>
    </location>
</feature>
<protein>
    <submittedName>
        <fullName evidence="3">Uncharacterized protein</fullName>
    </submittedName>
</protein>
<gene>
    <name evidence="3" type="ORF">WICMUC_002973</name>
</gene>
<feature type="transmembrane region" description="Helical" evidence="1">
    <location>
        <begin position="24"/>
        <end position="46"/>
    </location>
</feature>
<evidence type="ECO:0000256" key="2">
    <source>
        <dbReference type="SAM" id="SignalP"/>
    </source>
</evidence>
<keyword evidence="1" id="KW-0812">Transmembrane</keyword>
<keyword evidence="1" id="KW-1133">Transmembrane helix</keyword>